<dbReference type="SUPFAM" id="SSF50978">
    <property type="entry name" value="WD40 repeat-like"/>
    <property type="match status" value="1"/>
</dbReference>
<organism evidence="4 5">
    <name type="scientific">Pichia kudriavzevii</name>
    <name type="common">Yeast</name>
    <name type="synonym">Issatchenkia orientalis</name>
    <dbReference type="NCBI Taxonomy" id="4909"/>
    <lineage>
        <taxon>Eukaryota</taxon>
        <taxon>Fungi</taxon>
        <taxon>Dikarya</taxon>
        <taxon>Ascomycota</taxon>
        <taxon>Saccharomycotina</taxon>
        <taxon>Pichiomycetes</taxon>
        <taxon>Pichiales</taxon>
        <taxon>Pichiaceae</taxon>
        <taxon>Pichia</taxon>
    </lineage>
</organism>
<dbReference type="GO" id="GO:0070478">
    <property type="term" value="P:nuclear-transcribed mRNA catabolic process, 3'-5' exonucleolytic nonsense-mediated decay"/>
    <property type="evidence" value="ECO:0007669"/>
    <property type="project" value="EnsemblFungi"/>
</dbReference>
<dbReference type="EMBL" id="JQFK01000010">
    <property type="protein sequence ID" value="KGK39349.1"/>
    <property type="molecule type" value="Genomic_DNA"/>
</dbReference>
<dbReference type="VEuPathDB" id="FungiDB:C5L36_0B11590"/>
<evidence type="ECO:0000313" key="4">
    <source>
        <dbReference type="EMBL" id="KGK39349.1"/>
    </source>
</evidence>
<dbReference type="eggNOG" id="KOG4155">
    <property type="taxonomic scope" value="Eukaryota"/>
</dbReference>
<keyword evidence="2" id="KW-0677">Repeat</keyword>
<dbReference type="PROSITE" id="PS50082">
    <property type="entry name" value="WD_REPEATS_2"/>
    <property type="match status" value="2"/>
</dbReference>
<dbReference type="PROSITE" id="PS50294">
    <property type="entry name" value="WD_REPEATS_REGION"/>
    <property type="match status" value="1"/>
</dbReference>
<dbReference type="InterPro" id="IPR019775">
    <property type="entry name" value="WD40_repeat_CS"/>
</dbReference>
<dbReference type="InterPro" id="IPR051510">
    <property type="entry name" value="SKI8"/>
</dbReference>
<dbReference type="Proteomes" id="UP000029867">
    <property type="component" value="Unassembled WGS sequence"/>
</dbReference>
<evidence type="ECO:0008006" key="6">
    <source>
        <dbReference type="Google" id="ProtNLM"/>
    </source>
</evidence>
<dbReference type="GO" id="GO:0007131">
    <property type="term" value="P:reciprocal meiotic recombination"/>
    <property type="evidence" value="ECO:0007669"/>
    <property type="project" value="EnsemblFungi"/>
</dbReference>
<feature type="repeat" description="WD" evidence="3">
    <location>
        <begin position="12"/>
        <end position="51"/>
    </location>
</feature>
<proteinExistence type="predicted"/>
<dbReference type="Pfam" id="PF00400">
    <property type="entry name" value="WD40"/>
    <property type="match status" value="2"/>
</dbReference>
<keyword evidence="1 3" id="KW-0853">WD repeat</keyword>
<comment type="caution">
    <text evidence="4">The sequence shown here is derived from an EMBL/GenBank/DDBJ whole genome shotgun (WGS) entry which is preliminary data.</text>
</comment>
<dbReference type="PANTHER" id="PTHR44090">
    <property type="entry name" value="WD REPEAT-CONTAINING PROTEIN 61"/>
    <property type="match status" value="1"/>
</dbReference>
<dbReference type="GO" id="GO:0055087">
    <property type="term" value="C:Ski complex"/>
    <property type="evidence" value="ECO:0007669"/>
    <property type="project" value="EnsemblFungi"/>
</dbReference>
<dbReference type="SMART" id="SM00320">
    <property type="entry name" value="WD40"/>
    <property type="match status" value="5"/>
</dbReference>
<dbReference type="HOGENOM" id="CLU_065016_0_0_1"/>
<dbReference type="InterPro" id="IPR036322">
    <property type="entry name" value="WD40_repeat_dom_sf"/>
</dbReference>
<evidence type="ECO:0000313" key="5">
    <source>
        <dbReference type="Proteomes" id="UP000029867"/>
    </source>
</evidence>
<accession>A0A099P507</accession>
<dbReference type="PANTHER" id="PTHR44090:SF1">
    <property type="entry name" value="SUPERKILLER COMPLEX PROTEIN 8"/>
    <property type="match status" value="1"/>
</dbReference>
<gene>
    <name evidence="4" type="ORF">JL09_g1588</name>
</gene>
<reference evidence="5" key="1">
    <citation type="journal article" date="2014" name="Microb. Cell Fact.">
        <title>Exploiting Issatchenkia orientalis SD108 for succinic acid production.</title>
        <authorList>
            <person name="Xiao H."/>
            <person name="Shao Z."/>
            <person name="Jiang Y."/>
            <person name="Dole S."/>
            <person name="Zhao H."/>
        </authorList>
    </citation>
    <scope>NUCLEOTIDE SEQUENCE [LARGE SCALE GENOMIC DNA]</scope>
    <source>
        <strain evidence="5">SD108</strain>
    </source>
</reference>
<dbReference type="GO" id="GO:0065004">
    <property type="term" value="P:protein-DNA complex assembly"/>
    <property type="evidence" value="ECO:0007669"/>
    <property type="project" value="EnsemblFungi"/>
</dbReference>
<protein>
    <recommendedName>
        <fullName evidence="6">Antiviral protein SKI8</fullName>
    </recommendedName>
</protein>
<dbReference type="GO" id="GO:0000228">
    <property type="term" value="C:nuclear chromosome"/>
    <property type="evidence" value="ECO:0007669"/>
    <property type="project" value="EnsemblFungi"/>
</dbReference>
<evidence type="ECO:0000256" key="1">
    <source>
        <dbReference type="ARBA" id="ARBA00022574"/>
    </source>
</evidence>
<dbReference type="GO" id="GO:0070481">
    <property type="term" value="P:nuclear-transcribed mRNA catabolic process, non-stop decay"/>
    <property type="evidence" value="ECO:0007669"/>
    <property type="project" value="EnsemblFungi"/>
</dbReference>
<name>A0A099P507_PICKU</name>
<feature type="repeat" description="WD" evidence="3">
    <location>
        <begin position="270"/>
        <end position="311"/>
    </location>
</feature>
<dbReference type="InterPro" id="IPR001680">
    <property type="entry name" value="WD40_rpt"/>
</dbReference>
<dbReference type="Gene3D" id="2.130.10.10">
    <property type="entry name" value="YVTN repeat-like/Quinoprotein amine dehydrogenase"/>
    <property type="match status" value="1"/>
</dbReference>
<dbReference type="InterPro" id="IPR015943">
    <property type="entry name" value="WD40/YVTN_repeat-like_dom_sf"/>
</dbReference>
<dbReference type="AlphaFoldDB" id="A0A099P507"/>
<dbReference type="PROSITE" id="PS00678">
    <property type="entry name" value="WD_REPEATS_1"/>
    <property type="match status" value="1"/>
</dbReference>
<evidence type="ECO:0000256" key="3">
    <source>
        <dbReference type="PROSITE-ProRule" id="PRU00221"/>
    </source>
</evidence>
<sequence>MSVPYISTATVGSAHESDILGVCVTPKFTITCSSDGYLKLWNNNNSDRTLHSKMLVDKVGLHHVEALVEVIDMKKVLLIATVSFSGKIYIYRFDYESDELKRVRFDPAESGLTKKTAFWSPVFDTTAGLIIFACTTVSGKAIIFDLTVEDDEINFVLRGELFANDTSFATCICSDINHNRLVVGHQNGNAYMYDFRQLILTYTFESFGLKNSKSLNIVRDVKFSPQNGEWLAIAHDSGPHGTISLYDVKYGEYLGSFTVATHSTNVGIGNFAHSKWCFSISFNNQGDKLVSCGLDNTIRVWDVDSRTCLKTLRLNTTDLDDEEVSKLNDLDSSACTSVRFVPHGIFPEDGQNDGLVAVGFDRSIRWFREAGGI</sequence>
<evidence type="ECO:0000256" key="2">
    <source>
        <dbReference type="ARBA" id="ARBA00022737"/>
    </source>
</evidence>